<dbReference type="GO" id="GO:0005849">
    <property type="term" value="C:mRNA cleavage factor complex"/>
    <property type="evidence" value="ECO:0007669"/>
    <property type="project" value="UniProtKB-UniRule"/>
</dbReference>
<dbReference type="EMBL" id="AJIX01000015">
    <property type="protein sequence ID" value="KGR12772.1"/>
    <property type="molecule type" value="Genomic_DNA"/>
</dbReference>
<keyword evidence="7 8" id="KW-0539">Nucleus</keyword>
<dbReference type="GO" id="GO:0051731">
    <property type="term" value="F:polynucleotide 5'-hydroxyl-kinase activity"/>
    <property type="evidence" value="ECO:0007669"/>
    <property type="project" value="InterPro"/>
</dbReference>
<evidence type="ECO:0000256" key="5">
    <source>
        <dbReference type="ARBA" id="ARBA00022741"/>
    </source>
</evidence>
<evidence type="ECO:0000259" key="10">
    <source>
        <dbReference type="Pfam" id="PF16573"/>
    </source>
</evidence>
<evidence type="ECO:0000256" key="3">
    <source>
        <dbReference type="ARBA" id="ARBA00019824"/>
    </source>
</evidence>
<evidence type="ECO:0000259" key="11">
    <source>
        <dbReference type="Pfam" id="PF16575"/>
    </source>
</evidence>
<dbReference type="Pfam" id="PF06807">
    <property type="entry name" value="Clp1"/>
    <property type="match status" value="1"/>
</dbReference>
<feature type="domain" description="Clp1 N-terminal" evidence="10">
    <location>
        <begin position="22"/>
        <end position="126"/>
    </location>
</feature>
<organism evidence="12 13">
    <name type="scientific">Candida albicans P78048</name>
    <dbReference type="NCBI Taxonomy" id="1094989"/>
    <lineage>
        <taxon>Eukaryota</taxon>
        <taxon>Fungi</taxon>
        <taxon>Dikarya</taxon>
        <taxon>Ascomycota</taxon>
        <taxon>Saccharomycotina</taxon>
        <taxon>Pichiomycetes</taxon>
        <taxon>Debaryomycetaceae</taxon>
        <taxon>Candida/Lodderomyces clade</taxon>
        <taxon>Candida</taxon>
    </lineage>
</organism>
<dbReference type="SMR" id="A0AB34PTG0"/>
<evidence type="ECO:0000256" key="8">
    <source>
        <dbReference type="HAMAP-Rule" id="MF_03035"/>
    </source>
</evidence>
<feature type="domain" description="Clp1 C-terminal" evidence="9">
    <location>
        <begin position="356"/>
        <end position="489"/>
    </location>
</feature>
<protein>
    <recommendedName>
        <fullName evidence="3">Polynucleotide 5'-hydroxyl-kinase GRC3</fullName>
    </recommendedName>
    <alternativeName>
        <fullName evidence="2">Polynucleotide 5'-hydroxyl-kinase grc3</fullName>
    </alternativeName>
</protein>
<evidence type="ECO:0000313" key="12">
    <source>
        <dbReference type="EMBL" id="KGR12772.1"/>
    </source>
</evidence>
<dbReference type="GO" id="GO:0031124">
    <property type="term" value="P:mRNA 3'-end processing"/>
    <property type="evidence" value="ECO:0007669"/>
    <property type="project" value="UniProtKB-UniRule"/>
</dbReference>
<comment type="subcellular location">
    <subcellularLocation>
        <location evidence="1 8">Nucleus</location>
    </subcellularLocation>
</comment>
<dbReference type="Gene3D" id="2.40.30.330">
    <property type="entry name" value="Pre-mRNA cleavage complex subunit Clp1, C-terminal domain"/>
    <property type="match status" value="1"/>
</dbReference>
<evidence type="ECO:0000256" key="2">
    <source>
        <dbReference type="ARBA" id="ARBA00018706"/>
    </source>
</evidence>
<reference evidence="12 13" key="1">
    <citation type="submission" date="2013-12" db="EMBL/GenBank/DDBJ databases">
        <title>The Genome Sequence of Candida albicans P78048.</title>
        <authorList>
            <consortium name="The Broad Institute Genome Sequencing Platform"/>
            <consortium name="The Broad Institute Genome Sequencing Center for Infectious Disease"/>
            <person name="Cuomo C."/>
            <person name="Bennett R."/>
            <person name="Hirakawa M."/>
            <person name="Noverr M."/>
            <person name="Mitchell A."/>
            <person name="Young S.K."/>
            <person name="Zeng Q."/>
            <person name="Gargeya S."/>
            <person name="Fitzgerald M."/>
            <person name="Abouelleil A."/>
            <person name="Alvarado L."/>
            <person name="Berlin A.M."/>
            <person name="Chapman S.B."/>
            <person name="Dewar J."/>
            <person name="Goldberg J."/>
            <person name="Griggs A."/>
            <person name="Gujja S."/>
            <person name="Hansen M."/>
            <person name="Howarth C."/>
            <person name="Imamovic A."/>
            <person name="Larimer J."/>
            <person name="McCowan C."/>
            <person name="Murphy C."/>
            <person name="Pearson M."/>
            <person name="Priest M."/>
            <person name="Roberts A."/>
            <person name="Saif S."/>
            <person name="Shea T."/>
            <person name="Sykes S."/>
            <person name="Wortman J."/>
            <person name="Nusbaum C."/>
            <person name="Birren B."/>
        </authorList>
    </citation>
    <scope>NUCLEOTIDE SEQUENCE [LARGE SCALE GENOMIC DNA]</scope>
    <source>
        <strain evidence="12 13">P78048</strain>
    </source>
</reference>
<evidence type="ECO:0000256" key="1">
    <source>
        <dbReference type="ARBA" id="ARBA00004123"/>
    </source>
</evidence>
<comment type="similarity">
    <text evidence="8">Belongs to the Clp1 family. Clp1 subfamily.</text>
</comment>
<dbReference type="Gene3D" id="2.60.120.1030">
    <property type="entry name" value="Clp1, DNA binding domain"/>
    <property type="match status" value="1"/>
</dbReference>
<dbReference type="InterPro" id="IPR045116">
    <property type="entry name" value="Clp1/Grc3"/>
</dbReference>
<dbReference type="FunFam" id="3.40.50.300:FF:003979">
    <property type="entry name" value="mRNA cleavage and polyadenylation factor CLP1"/>
    <property type="match status" value="1"/>
</dbReference>
<comment type="caution">
    <text evidence="12">The sequence shown here is derived from an EMBL/GenBank/DDBJ whole genome shotgun (WGS) entry which is preliminary data.</text>
</comment>
<dbReference type="Pfam" id="PF16575">
    <property type="entry name" value="CLP1_P"/>
    <property type="match status" value="1"/>
</dbReference>
<dbReference type="InterPro" id="IPR032319">
    <property type="entry name" value="CLP1_P"/>
</dbReference>
<dbReference type="InterPro" id="IPR038239">
    <property type="entry name" value="Clp1_N_sf"/>
</dbReference>
<dbReference type="PANTHER" id="PTHR12755">
    <property type="entry name" value="CLEAVAGE/POLYADENYLATION FACTOR IA SUBUNIT CLP1P"/>
    <property type="match status" value="1"/>
</dbReference>
<keyword evidence="4 8" id="KW-0507">mRNA processing</keyword>
<dbReference type="AlphaFoldDB" id="A0AB34PTG0"/>
<feature type="binding site" evidence="8">
    <location>
        <position position="28"/>
    </location>
    <ligand>
        <name>ATP</name>
        <dbReference type="ChEBI" id="CHEBI:30616"/>
    </ligand>
</feature>
<dbReference type="Proteomes" id="UP000030161">
    <property type="component" value="Unassembled WGS sequence"/>
</dbReference>
<proteinExistence type="inferred from homology"/>
<dbReference type="HAMAP" id="MF_03035">
    <property type="entry name" value="Clp1"/>
    <property type="match status" value="1"/>
</dbReference>
<dbReference type="InterPro" id="IPR010655">
    <property type="entry name" value="Clp1_C"/>
</dbReference>
<comment type="subunit">
    <text evidence="8">Component of a pre-mRNA cleavage factor complex. Interacts directly with PCF11.</text>
</comment>
<evidence type="ECO:0000256" key="6">
    <source>
        <dbReference type="ARBA" id="ARBA00022840"/>
    </source>
</evidence>
<sequence>MSIPGFGSAEKVNHTASSVTLTIPQSYEWRIEVPFNRILKFKVLTGIVEINGTELANNTEIQLSGTKTYLYSPVTDAVIEYVLVENKDDLSLVSASDEGFVEYLSDESNMDSILNLHMYLESKRQYTKDYNFSSSIDQQQSGPKVLIIGSKYSGKTTVSKILSAYANKMNNTPVLVNLQPRDGVFALPGSLTATPISDSFDVESCNGYGLTTTSGTLVHNPKQPIVKNFGMADFNDNVDFYKLLIEKLGIAVLSRLDQDLNIKNSGVIIDTPALTSKNFDIVESMVSNFLIDNIIVIGNERLAIELTKKFAYKSTQLNIIKLNKSSGCIEVEDRFIRLQQEQTIKEYFNGNFKTRLSPFKTDIELSGLKIYKNVLTKDLLSQMAFLPGGDDFEKDETNPEEDPEKKQLEKYYQAIEDPNSSNLENSIVAITHLPNNDKKLGKDLLNTSVLGYIHVSKFDDQKKRLKVLFPFPGVFPKNVLISTNIGYNE</sequence>
<name>A0AB34PTG0_CANAX</name>
<keyword evidence="6 8" id="KW-0067">ATP-binding</keyword>
<accession>A0AB34PTG0</accession>
<feature type="binding site" evidence="8">
    <location>
        <position position="67"/>
    </location>
    <ligand>
        <name>ATP</name>
        <dbReference type="ChEBI" id="CHEBI:30616"/>
    </ligand>
</feature>
<keyword evidence="5 8" id="KW-0547">Nucleotide-binding</keyword>
<dbReference type="Pfam" id="PF16573">
    <property type="entry name" value="CLP1_N"/>
    <property type="match status" value="1"/>
</dbReference>
<dbReference type="InterPro" id="IPR028606">
    <property type="entry name" value="Clp1"/>
</dbReference>
<evidence type="ECO:0000313" key="13">
    <source>
        <dbReference type="Proteomes" id="UP000030161"/>
    </source>
</evidence>
<dbReference type="GO" id="GO:0005524">
    <property type="term" value="F:ATP binding"/>
    <property type="evidence" value="ECO:0007669"/>
    <property type="project" value="UniProtKB-UniRule"/>
</dbReference>
<evidence type="ECO:0000256" key="4">
    <source>
        <dbReference type="ARBA" id="ARBA00022664"/>
    </source>
</evidence>
<evidence type="ECO:0000259" key="9">
    <source>
        <dbReference type="Pfam" id="PF06807"/>
    </source>
</evidence>
<evidence type="ECO:0000256" key="7">
    <source>
        <dbReference type="ARBA" id="ARBA00023242"/>
    </source>
</evidence>
<comment type="function">
    <text evidence="8">Required for endonucleolytic cleavage during polyadenylation-dependent pre-mRNA 3'-end formation.</text>
</comment>
<feature type="domain" description="Clp1 P-loop" evidence="11">
    <location>
        <begin position="149"/>
        <end position="350"/>
    </location>
</feature>
<dbReference type="PANTHER" id="PTHR12755:SF6">
    <property type="entry name" value="POLYRIBONUCLEOTIDE 5'-HYDROXYL-KINASE CLP1"/>
    <property type="match status" value="1"/>
</dbReference>
<dbReference type="InterPro" id="IPR027417">
    <property type="entry name" value="P-loop_NTPase"/>
</dbReference>
<feature type="binding site" evidence="8">
    <location>
        <begin position="152"/>
        <end position="157"/>
    </location>
    <ligand>
        <name>ATP</name>
        <dbReference type="ChEBI" id="CHEBI:30616"/>
    </ligand>
</feature>
<dbReference type="Gene3D" id="3.40.50.300">
    <property type="entry name" value="P-loop containing nucleotide triphosphate hydrolases"/>
    <property type="match status" value="1"/>
</dbReference>
<dbReference type="InterPro" id="IPR032324">
    <property type="entry name" value="Clp1_N"/>
</dbReference>
<gene>
    <name evidence="8" type="primary">CLP1</name>
    <name evidence="12" type="ORF">MG3_02858</name>
</gene>
<dbReference type="GO" id="GO:0006388">
    <property type="term" value="P:tRNA splicing, via endonucleolytic cleavage and ligation"/>
    <property type="evidence" value="ECO:0007669"/>
    <property type="project" value="TreeGrafter"/>
</dbReference>
<dbReference type="InterPro" id="IPR038238">
    <property type="entry name" value="Clp1_C_sf"/>
</dbReference>